<feature type="transmembrane region" description="Helical" evidence="2">
    <location>
        <begin position="58"/>
        <end position="77"/>
    </location>
</feature>
<feature type="compositionally biased region" description="Polar residues" evidence="1">
    <location>
        <begin position="196"/>
        <end position="207"/>
    </location>
</feature>
<evidence type="ECO:0000313" key="4">
    <source>
        <dbReference type="Proteomes" id="UP000674179"/>
    </source>
</evidence>
<keyword evidence="4" id="KW-1185">Reference proteome</keyword>
<keyword evidence="2" id="KW-0472">Membrane</keyword>
<dbReference type="KEGG" id="lenr:94174013"/>
<feature type="region of interest" description="Disordered" evidence="1">
    <location>
        <begin position="174"/>
        <end position="252"/>
    </location>
</feature>
<accession>A0A836HGS0</accession>
<feature type="region of interest" description="Disordered" evidence="1">
    <location>
        <begin position="99"/>
        <end position="145"/>
    </location>
</feature>
<dbReference type="Proteomes" id="UP000674179">
    <property type="component" value="Chromosome 11"/>
</dbReference>
<comment type="caution">
    <text evidence="3">The sequence shown here is derived from an EMBL/GenBank/DDBJ whole genome shotgun (WGS) entry which is preliminary data.</text>
</comment>
<organism evidence="3 4">
    <name type="scientific">Leishmania enriettii</name>
    <dbReference type="NCBI Taxonomy" id="5663"/>
    <lineage>
        <taxon>Eukaryota</taxon>
        <taxon>Discoba</taxon>
        <taxon>Euglenozoa</taxon>
        <taxon>Kinetoplastea</taxon>
        <taxon>Metakinetoplastina</taxon>
        <taxon>Trypanosomatida</taxon>
        <taxon>Trypanosomatidae</taxon>
        <taxon>Leishmaniinae</taxon>
        <taxon>Leishmania</taxon>
    </lineage>
</organism>
<dbReference type="RefSeq" id="XP_067694916.1">
    <property type="nucleotide sequence ID" value="XM_067838503.1"/>
</dbReference>
<dbReference type="AlphaFoldDB" id="A0A836HGS0"/>
<evidence type="ECO:0000313" key="3">
    <source>
        <dbReference type="EMBL" id="KAG5483855.1"/>
    </source>
</evidence>
<name>A0A836HGS0_LEIEN</name>
<sequence>MRLESSNTDASSGVIFSALPFAASMRGRAAQAAVRNFRRDAAPALLQRRCRLLRRRRWCVGVAMLLTVLFAAQFLSLQRASGPVYSTAFVGIVEEEHKTPARQAVASSTTPPRLEKGGTTSPPPASSEAVAAATVSRDGPGEERLPPTAEVISAAASPPPHEPVAVFNISDDAEGGALETPADSTTPHPPAEESKTASVDTSATAGNPSSPQQQQKPTPATHGPPKEPGEEGVHANDVLPPRPAPWAKGGGSVRLRHSFSVLTVLEGPPMTATRVAADADNRTHDKEVRLLKRAAVGLLRSGMTNHVSFHEWLLVHNKVLAVTAQRREEAAVREWWCAARGRQTAAATPSVAGMASASSLLPRVRVEGLPQASWRNPQMTKVASALLYGVRLVVTEYVILHGLCWALTGPDGLSFGSPTAMAGATPLGSANWADSIVSHSSKDSVVQREITLALQTLSKNALTGLSTMVVNQVRSGAAEDVHAYRLQVYASQEWRQPEREAALQPQLSAYLQKIRFPTTVSPSTTASAHASTSDAFIPRAATSSHANATPGAEVTATSELRVQDGLPIVAYSASAHFHCQRAPLYGIRIPAPRRPRHSRNASAVPSHTTRYPMQQRRMATPSSPLTTLCEALLASASGLGVDYAVQRLTFHRVFCHEWLQFALVPSHRALAPGAAIRSPASKAKATDIISKPRNATAERESDAEIEQMGMAQALGDGLCTVEWVAHLKAAQLHYREMAERARWRASVSTRSTAINATSDVAGLAPVSSAAAAVPTPALQLALSNTAGRSPYLDEYAALLFSDDSAQLSRVTGTYLAFLPNTSYALEHIRRTVSDKLASTSLKYAVEQTRRFTSVKRPSDQEVVCLPSDLARVHLEAAMYNTQWFLSHLGLRCAKHKSSCLGGLFDSEERTLQNMDRYLSTTGKWSRGEFRVCMSAGVYVSDPSNELP</sequence>
<feature type="region of interest" description="Disordered" evidence="1">
    <location>
        <begin position="590"/>
        <end position="617"/>
    </location>
</feature>
<feature type="compositionally biased region" description="Basic and acidic residues" evidence="1">
    <location>
        <begin position="224"/>
        <end position="234"/>
    </location>
</feature>
<feature type="compositionally biased region" description="Low complexity" evidence="1">
    <location>
        <begin position="208"/>
        <end position="219"/>
    </location>
</feature>
<gene>
    <name evidence="3" type="ORF">CUR178_06852</name>
</gene>
<feature type="compositionally biased region" description="Polar residues" evidence="1">
    <location>
        <begin position="600"/>
        <end position="612"/>
    </location>
</feature>
<dbReference type="GeneID" id="94174013"/>
<dbReference type="OrthoDB" id="264397at2759"/>
<reference evidence="3 4" key="1">
    <citation type="submission" date="2021-02" db="EMBL/GenBank/DDBJ databases">
        <title>Leishmania (Mundinia) enrietti genome sequencing and assembly.</title>
        <authorList>
            <person name="Almutairi H."/>
            <person name="Gatherer D."/>
        </authorList>
    </citation>
    <scope>NUCLEOTIDE SEQUENCE [LARGE SCALE GENOMIC DNA]</scope>
    <source>
        <strain evidence="3">CUR178</strain>
    </source>
</reference>
<protein>
    <submittedName>
        <fullName evidence="3">Uncharacterized protein</fullName>
    </submittedName>
</protein>
<evidence type="ECO:0000256" key="1">
    <source>
        <dbReference type="SAM" id="MobiDB-lite"/>
    </source>
</evidence>
<proteinExistence type="predicted"/>
<evidence type="ECO:0000256" key="2">
    <source>
        <dbReference type="SAM" id="Phobius"/>
    </source>
</evidence>
<keyword evidence="2" id="KW-1133">Transmembrane helix</keyword>
<keyword evidence="2" id="KW-0812">Transmembrane</keyword>
<dbReference type="EMBL" id="JAFHKP010000011">
    <property type="protein sequence ID" value="KAG5483855.1"/>
    <property type="molecule type" value="Genomic_DNA"/>
</dbReference>
<feature type="compositionally biased region" description="Low complexity" evidence="1">
    <location>
        <begin position="126"/>
        <end position="136"/>
    </location>
</feature>